<dbReference type="EMBL" id="KN832870">
    <property type="protein sequence ID" value="KIN07011.1"/>
    <property type="molecule type" value="Genomic_DNA"/>
</dbReference>
<gene>
    <name evidence="7" type="ORF">OIDMADRAFT_107989</name>
</gene>
<sequence>MKSLTVILSVLYESISRTIPPNFPSSPSLDAIRTLIKETLTTQYYPISTCAMQPREKSGVVDSNLKVYGTSNPWNVDASIFPTISPLHSRGNTQSTVYAVAEYGSNIIKRDWNLGG</sequence>
<evidence type="ECO:0000313" key="8">
    <source>
        <dbReference type="Proteomes" id="UP000054321"/>
    </source>
</evidence>
<dbReference type="InterPro" id="IPR007867">
    <property type="entry name" value="GMC_OxRtase_C"/>
</dbReference>
<accession>A0A0C3HFL4</accession>
<dbReference type="PANTHER" id="PTHR11552:SF201">
    <property type="entry name" value="GLUCOSE-METHANOL-CHOLINE OXIDOREDUCTASE N-TERMINAL DOMAIN-CONTAINING PROTEIN"/>
    <property type="match status" value="1"/>
</dbReference>
<dbReference type="InterPro" id="IPR012132">
    <property type="entry name" value="GMC_OxRdtase"/>
</dbReference>
<evidence type="ECO:0000256" key="3">
    <source>
        <dbReference type="ARBA" id="ARBA00022630"/>
    </source>
</evidence>
<dbReference type="Gene3D" id="3.50.50.60">
    <property type="entry name" value="FAD/NAD(P)-binding domain"/>
    <property type="match status" value="1"/>
</dbReference>
<evidence type="ECO:0000256" key="5">
    <source>
        <dbReference type="ARBA" id="ARBA00023002"/>
    </source>
</evidence>
<keyword evidence="3" id="KW-0285">Flavoprotein</keyword>
<dbReference type="STRING" id="913774.A0A0C3HFL4"/>
<name>A0A0C3HFL4_OIDMZ</name>
<protein>
    <recommendedName>
        <fullName evidence="6">Glucose-methanol-choline oxidoreductase C-terminal domain-containing protein</fullName>
    </recommendedName>
</protein>
<dbReference type="PANTHER" id="PTHR11552">
    <property type="entry name" value="GLUCOSE-METHANOL-CHOLINE GMC OXIDOREDUCTASE"/>
    <property type="match status" value="1"/>
</dbReference>
<dbReference type="Pfam" id="PF05199">
    <property type="entry name" value="GMC_oxred_C"/>
    <property type="match status" value="1"/>
</dbReference>
<dbReference type="Proteomes" id="UP000054321">
    <property type="component" value="Unassembled WGS sequence"/>
</dbReference>
<proteinExistence type="inferred from homology"/>
<reference evidence="7 8" key="1">
    <citation type="submission" date="2014-04" db="EMBL/GenBank/DDBJ databases">
        <authorList>
            <consortium name="DOE Joint Genome Institute"/>
            <person name="Kuo A."/>
            <person name="Martino E."/>
            <person name="Perotto S."/>
            <person name="Kohler A."/>
            <person name="Nagy L.G."/>
            <person name="Floudas D."/>
            <person name="Copeland A."/>
            <person name="Barry K.W."/>
            <person name="Cichocki N."/>
            <person name="Veneault-Fourrey C."/>
            <person name="LaButti K."/>
            <person name="Lindquist E.A."/>
            <person name="Lipzen A."/>
            <person name="Lundell T."/>
            <person name="Morin E."/>
            <person name="Murat C."/>
            <person name="Sun H."/>
            <person name="Tunlid A."/>
            <person name="Henrissat B."/>
            <person name="Grigoriev I.V."/>
            <person name="Hibbett D.S."/>
            <person name="Martin F."/>
            <person name="Nordberg H.P."/>
            <person name="Cantor M.N."/>
            <person name="Hua S.X."/>
        </authorList>
    </citation>
    <scope>NUCLEOTIDE SEQUENCE [LARGE SCALE GENOMIC DNA]</scope>
    <source>
        <strain evidence="7 8">Zn</strain>
    </source>
</reference>
<evidence type="ECO:0000256" key="4">
    <source>
        <dbReference type="ARBA" id="ARBA00022827"/>
    </source>
</evidence>
<dbReference type="GO" id="GO:0050660">
    <property type="term" value="F:flavin adenine dinucleotide binding"/>
    <property type="evidence" value="ECO:0007669"/>
    <property type="project" value="InterPro"/>
</dbReference>
<evidence type="ECO:0000256" key="2">
    <source>
        <dbReference type="ARBA" id="ARBA00010790"/>
    </source>
</evidence>
<evidence type="ECO:0000256" key="1">
    <source>
        <dbReference type="ARBA" id="ARBA00001974"/>
    </source>
</evidence>
<comment type="cofactor">
    <cofactor evidence="1">
        <name>FAD</name>
        <dbReference type="ChEBI" id="CHEBI:57692"/>
    </cofactor>
</comment>
<evidence type="ECO:0000259" key="6">
    <source>
        <dbReference type="Pfam" id="PF05199"/>
    </source>
</evidence>
<dbReference type="SUPFAM" id="SSF51905">
    <property type="entry name" value="FAD/NAD(P)-binding domain"/>
    <property type="match status" value="1"/>
</dbReference>
<dbReference type="Gene3D" id="3.30.560.10">
    <property type="entry name" value="Glucose Oxidase, domain 3"/>
    <property type="match status" value="1"/>
</dbReference>
<evidence type="ECO:0000313" key="7">
    <source>
        <dbReference type="EMBL" id="KIN07011.1"/>
    </source>
</evidence>
<keyword evidence="4" id="KW-0274">FAD</keyword>
<reference evidence="8" key="2">
    <citation type="submission" date="2015-01" db="EMBL/GenBank/DDBJ databases">
        <title>Evolutionary Origins and Diversification of the Mycorrhizal Mutualists.</title>
        <authorList>
            <consortium name="DOE Joint Genome Institute"/>
            <consortium name="Mycorrhizal Genomics Consortium"/>
            <person name="Kohler A."/>
            <person name="Kuo A."/>
            <person name="Nagy L.G."/>
            <person name="Floudas D."/>
            <person name="Copeland A."/>
            <person name="Barry K.W."/>
            <person name="Cichocki N."/>
            <person name="Veneault-Fourrey C."/>
            <person name="LaButti K."/>
            <person name="Lindquist E.A."/>
            <person name="Lipzen A."/>
            <person name="Lundell T."/>
            <person name="Morin E."/>
            <person name="Murat C."/>
            <person name="Riley R."/>
            <person name="Ohm R."/>
            <person name="Sun H."/>
            <person name="Tunlid A."/>
            <person name="Henrissat B."/>
            <person name="Grigoriev I.V."/>
            <person name="Hibbett D.S."/>
            <person name="Martin F."/>
        </authorList>
    </citation>
    <scope>NUCLEOTIDE SEQUENCE [LARGE SCALE GENOMIC DNA]</scope>
    <source>
        <strain evidence="8">Zn</strain>
    </source>
</reference>
<keyword evidence="8" id="KW-1185">Reference proteome</keyword>
<dbReference type="AlphaFoldDB" id="A0A0C3HFL4"/>
<feature type="domain" description="Glucose-methanol-choline oxidoreductase C-terminal" evidence="6">
    <location>
        <begin position="29"/>
        <end position="101"/>
    </location>
</feature>
<dbReference type="OrthoDB" id="269227at2759"/>
<dbReference type="GO" id="GO:0016614">
    <property type="term" value="F:oxidoreductase activity, acting on CH-OH group of donors"/>
    <property type="evidence" value="ECO:0007669"/>
    <property type="project" value="InterPro"/>
</dbReference>
<dbReference type="InParanoid" id="A0A0C3HFL4"/>
<dbReference type="HOGENOM" id="CLU_002865_8_0_1"/>
<organism evidence="7 8">
    <name type="scientific">Oidiodendron maius (strain Zn)</name>
    <dbReference type="NCBI Taxonomy" id="913774"/>
    <lineage>
        <taxon>Eukaryota</taxon>
        <taxon>Fungi</taxon>
        <taxon>Dikarya</taxon>
        <taxon>Ascomycota</taxon>
        <taxon>Pezizomycotina</taxon>
        <taxon>Leotiomycetes</taxon>
        <taxon>Leotiomycetes incertae sedis</taxon>
        <taxon>Myxotrichaceae</taxon>
        <taxon>Oidiodendron</taxon>
    </lineage>
</organism>
<dbReference type="InterPro" id="IPR036188">
    <property type="entry name" value="FAD/NAD-bd_sf"/>
</dbReference>
<comment type="similarity">
    <text evidence="2">Belongs to the GMC oxidoreductase family.</text>
</comment>
<keyword evidence="5" id="KW-0560">Oxidoreductase</keyword>